<dbReference type="OrthoDB" id="4036527at2759"/>
<accession>A0A1G4JFF3</accession>
<organism evidence="2 3">
    <name type="scientific">Lachancea dasiensis</name>
    <dbReference type="NCBI Taxonomy" id="1072105"/>
    <lineage>
        <taxon>Eukaryota</taxon>
        <taxon>Fungi</taxon>
        <taxon>Dikarya</taxon>
        <taxon>Ascomycota</taxon>
        <taxon>Saccharomycotina</taxon>
        <taxon>Saccharomycetes</taxon>
        <taxon>Saccharomycetales</taxon>
        <taxon>Saccharomycetaceae</taxon>
        <taxon>Lachancea</taxon>
    </lineage>
</organism>
<feature type="region of interest" description="Disordered" evidence="1">
    <location>
        <begin position="1"/>
        <end position="20"/>
    </location>
</feature>
<dbReference type="Proteomes" id="UP000190274">
    <property type="component" value="Chromosome E"/>
</dbReference>
<feature type="compositionally biased region" description="Low complexity" evidence="1">
    <location>
        <begin position="280"/>
        <end position="295"/>
    </location>
</feature>
<feature type="region of interest" description="Disordered" evidence="1">
    <location>
        <begin position="273"/>
        <end position="295"/>
    </location>
</feature>
<dbReference type="STRING" id="1266660.A0A1G4JFF3"/>
<evidence type="ECO:0000313" key="3">
    <source>
        <dbReference type="Proteomes" id="UP000190274"/>
    </source>
</evidence>
<gene>
    <name evidence="2" type="ORF">LADA_0E13102G</name>
</gene>
<name>A0A1G4JFF3_9SACH</name>
<sequence length="295" mass="34086">MHMSRIRGESGPIKRRRQPEFQSIKHSTYYDALLQLPPLISHKQLTQDAIFREVQDEVQQVKKDVAHIDNLVTNDIALELGQTEKIENQLKLSLRKLNRHYRKTFQARKVYTAKFDSDYRSCSDMVTSIDNALALLQSDSEELMEKVNKKDRELPLKNRLLNDISFNKRHYPLLFEVLKQSISEENRSENNSEYSRLSSEQIMERNNANRPEISSIDYQPVVNNDNCQGWIGEEISHQVNHPSTTSSGLLVPDFRLVSAASVSTCFDQATRQDDVDSNSKWKSSSSLQDSLTIRR</sequence>
<evidence type="ECO:0000313" key="2">
    <source>
        <dbReference type="EMBL" id="SCU88990.1"/>
    </source>
</evidence>
<evidence type="ECO:0000256" key="1">
    <source>
        <dbReference type="SAM" id="MobiDB-lite"/>
    </source>
</evidence>
<protein>
    <submittedName>
        <fullName evidence="2">LADA_0E13102g1_1</fullName>
    </submittedName>
</protein>
<reference evidence="3" key="1">
    <citation type="submission" date="2016-03" db="EMBL/GenBank/DDBJ databases">
        <authorList>
            <person name="Devillers H."/>
        </authorList>
    </citation>
    <scope>NUCLEOTIDE SEQUENCE [LARGE SCALE GENOMIC DNA]</scope>
</reference>
<keyword evidence="3" id="KW-1185">Reference proteome</keyword>
<proteinExistence type="predicted"/>
<dbReference type="EMBL" id="LT598455">
    <property type="protein sequence ID" value="SCU88990.1"/>
    <property type="molecule type" value="Genomic_DNA"/>
</dbReference>
<dbReference type="AlphaFoldDB" id="A0A1G4JFF3"/>